<dbReference type="EMBL" id="BANX01000025">
    <property type="protein sequence ID" value="GAC69469.1"/>
    <property type="molecule type" value="Genomic_DNA"/>
</dbReference>
<name>M0QM30_9ACTN</name>
<keyword evidence="2" id="KW-1185">Reference proteome</keyword>
<accession>M0QM30</accession>
<dbReference type="AlphaFoldDB" id="M0QM30"/>
<dbReference type="Proteomes" id="UP000011666">
    <property type="component" value="Unassembled WGS sequence"/>
</dbReference>
<reference evidence="1 2" key="1">
    <citation type="submission" date="2013-01" db="EMBL/GenBank/DDBJ databases">
        <title>Whole genome shotgun sequence of Gordonia soli NBRC 108243.</title>
        <authorList>
            <person name="Isaki-Nakamura S."/>
            <person name="Hosoyama A."/>
            <person name="Tsuchikane K."/>
            <person name="Ando Y."/>
            <person name="Baba S."/>
            <person name="Ohji S."/>
            <person name="Hamada M."/>
            <person name="Tamura T."/>
            <person name="Yamazoe A."/>
            <person name="Yamazaki S."/>
            <person name="Fujita N."/>
        </authorList>
    </citation>
    <scope>NUCLEOTIDE SEQUENCE [LARGE SCALE GENOMIC DNA]</scope>
    <source>
        <strain evidence="1 2">NBRC 108243</strain>
    </source>
</reference>
<evidence type="ECO:0000313" key="2">
    <source>
        <dbReference type="Proteomes" id="UP000011666"/>
    </source>
</evidence>
<dbReference type="STRING" id="1223545.GS4_25_00400"/>
<proteinExistence type="predicted"/>
<organism evidence="1 2">
    <name type="scientific">Gordonia soli NBRC 108243</name>
    <dbReference type="NCBI Taxonomy" id="1223545"/>
    <lineage>
        <taxon>Bacteria</taxon>
        <taxon>Bacillati</taxon>
        <taxon>Actinomycetota</taxon>
        <taxon>Actinomycetes</taxon>
        <taxon>Mycobacteriales</taxon>
        <taxon>Gordoniaceae</taxon>
        <taxon>Gordonia</taxon>
    </lineage>
</organism>
<protein>
    <submittedName>
        <fullName evidence="1">Uncharacterized protein</fullName>
    </submittedName>
</protein>
<comment type="caution">
    <text evidence="1">The sequence shown here is derived from an EMBL/GenBank/DDBJ whole genome shotgun (WGS) entry which is preliminary data.</text>
</comment>
<sequence length="121" mass="14044">MSTDDDSQPHLADDYLLVHGVADWEFSWAALVEWLDSRGFIVHPALLGRWSNGLSRMTSRVHPDILWMPRENRVVAPHRFGEDRLRSCMFDGVSRYTGSRMEDHASGYLGQWSRRRDPDTQ</sequence>
<dbReference type="RefSeq" id="WP_007622569.1">
    <property type="nucleotide sequence ID" value="NZ_BANX01000025.1"/>
</dbReference>
<evidence type="ECO:0000313" key="1">
    <source>
        <dbReference type="EMBL" id="GAC69469.1"/>
    </source>
</evidence>
<gene>
    <name evidence="1" type="ORF">GS4_25_00400</name>
</gene>